<proteinExistence type="predicted"/>
<protein>
    <submittedName>
        <fullName evidence="2">Head tail adaptor</fullName>
    </submittedName>
</protein>
<accession>A0AAE9CAI1</accession>
<evidence type="ECO:0000313" key="2">
    <source>
        <dbReference type="EMBL" id="UGO46621.1"/>
    </source>
</evidence>
<feature type="domain" description="Putative DnaT-like" evidence="1">
    <location>
        <begin position="69"/>
        <end position="228"/>
    </location>
</feature>
<evidence type="ECO:0000259" key="1">
    <source>
        <dbReference type="Pfam" id="PF20557"/>
    </source>
</evidence>
<organism evidence="2 3">
    <name type="scientific">Shigella phage vB_SboD_StarDew</name>
    <dbReference type="NCBI Taxonomy" id="2902747"/>
    <lineage>
        <taxon>Viruses</taxon>
        <taxon>Duplodnaviria</taxon>
        <taxon>Heunggongvirae</taxon>
        <taxon>Uroviricota</taxon>
        <taxon>Caudoviricetes</taxon>
        <taxon>Dhillonvirus</taxon>
        <taxon>Dhillonvirus stardew</taxon>
    </lineage>
</organism>
<gene>
    <name evidence="2" type="ORF">STARDEW_10</name>
</gene>
<dbReference type="Proteomes" id="UP000827807">
    <property type="component" value="Segment"/>
</dbReference>
<evidence type="ECO:0000313" key="3">
    <source>
        <dbReference type="Proteomes" id="UP000827807"/>
    </source>
</evidence>
<sequence length="229" mass="25180">MLALLVTAILKAVVRPRPHRKCLPVTSRKRQAYWLRLPRPKRPDLRTSQMGGHKPAFFIGVNLMYGDPQTFVVYAAARGVEITQSDATRHLTIVNDFLNGIDWIGEQADPTGIDAWPRVNYPSDGKPVQNTLTEDLTVVPAGQIVDFASIPVAVEQAVYRLAMLVADDVDISPVSDGKETIRETVGPITMEYDAATIGSGVSFPWWDGLLGYWVNVDGNAAGNFDVFRG</sequence>
<dbReference type="EMBL" id="OL615010">
    <property type="protein sequence ID" value="UGO46621.1"/>
    <property type="molecule type" value="Genomic_DNA"/>
</dbReference>
<dbReference type="Pfam" id="PF20557">
    <property type="entry name" value="DnaT_2"/>
    <property type="match status" value="1"/>
</dbReference>
<keyword evidence="3" id="KW-1185">Reference proteome</keyword>
<name>A0AAE9CAI1_9CAUD</name>
<dbReference type="InterPro" id="IPR046787">
    <property type="entry name" value="DnaT_2"/>
</dbReference>
<reference evidence="2 3" key="1">
    <citation type="submission" date="2021-11" db="EMBL/GenBank/DDBJ databases">
        <authorList>
            <person name="Thurgood T.L."/>
            <person name="Thompson D.W."/>
            <person name="Green C."/>
            <person name="Huhem E."/>
            <person name="Johnson L."/>
            <person name="Tayler S."/>
            <person name="Taylor A."/>
            <person name="Grose J.H."/>
        </authorList>
    </citation>
    <scope>NUCLEOTIDE SEQUENCE [LARGE SCALE GENOMIC DNA]</scope>
</reference>